<protein>
    <submittedName>
        <fullName evidence="3">DUF4178 domain-containing protein</fullName>
    </submittedName>
</protein>
<dbReference type="EMBL" id="SSNZ01000008">
    <property type="protein sequence ID" value="THF48541.1"/>
    <property type="molecule type" value="Genomic_DNA"/>
</dbReference>
<evidence type="ECO:0000259" key="2">
    <source>
        <dbReference type="Pfam" id="PF13785"/>
    </source>
</evidence>
<proteinExistence type="predicted"/>
<dbReference type="InterPro" id="IPR025235">
    <property type="entry name" value="DUF4178"/>
</dbReference>
<evidence type="ECO:0000256" key="1">
    <source>
        <dbReference type="SAM" id="Phobius"/>
    </source>
</evidence>
<organism evidence="3 4">
    <name type="scientific">Flavobacterium supellecticarium</name>
    <dbReference type="NCBI Taxonomy" id="2565924"/>
    <lineage>
        <taxon>Bacteria</taxon>
        <taxon>Pseudomonadati</taxon>
        <taxon>Bacteroidota</taxon>
        <taxon>Flavobacteriia</taxon>
        <taxon>Flavobacteriales</taxon>
        <taxon>Flavobacteriaceae</taxon>
        <taxon>Flavobacterium</taxon>
    </lineage>
</organism>
<keyword evidence="4" id="KW-1185">Reference proteome</keyword>
<accession>A0A4S3ZSL3</accession>
<comment type="caution">
    <text evidence="3">The sequence shown here is derived from an EMBL/GenBank/DDBJ whole genome shotgun (WGS) entry which is preliminary data.</text>
</comment>
<reference evidence="3 4" key="1">
    <citation type="submission" date="2019-04" db="EMBL/GenBank/DDBJ databases">
        <title>Flavobacterium sp. nov. isolated from construction timber.</title>
        <authorList>
            <person name="Lin S.-Y."/>
            <person name="Chang C.-T."/>
            <person name="Young C.-C."/>
        </authorList>
    </citation>
    <scope>NUCLEOTIDE SEQUENCE [LARGE SCALE GENOMIC DNA]</scope>
    <source>
        <strain evidence="3 4">CC-CTC003</strain>
    </source>
</reference>
<dbReference type="Pfam" id="PF13785">
    <property type="entry name" value="DUF4178"/>
    <property type="match status" value="1"/>
</dbReference>
<gene>
    <name evidence="3" type="ORF">E6C50_14760</name>
</gene>
<evidence type="ECO:0000313" key="3">
    <source>
        <dbReference type="EMBL" id="THF48541.1"/>
    </source>
</evidence>
<dbReference type="OrthoDB" id="713199at2"/>
<keyword evidence="1" id="KW-0472">Membrane</keyword>
<feature type="transmembrane region" description="Helical" evidence="1">
    <location>
        <begin position="220"/>
        <end position="239"/>
    </location>
</feature>
<name>A0A4S3ZSL3_9FLAO</name>
<dbReference type="AlphaFoldDB" id="A0A4S3ZSL3"/>
<dbReference type="Proteomes" id="UP000307507">
    <property type="component" value="Unassembled WGS sequence"/>
</dbReference>
<keyword evidence="1" id="KW-0812">Transmembrane</keyword>
<feature type="domain" description="DUF4178" evidence="2">
    <location>
        <begin position="57"/>
        <end position="187"/>
    </location>
</feature>
<dbReference type="RefSeq" id="WP_136404004.1">
    <property type="nucleotide sequence ID" value="NZ_SSNZ01000008.1"/>
</dbReference>
<keyword evidence="1" id="KW-1133">Transmembrane helix</keyword>
<evidence type="ECO:0000313" key="4">
    <source>
        <dbReference type="Proteomes" id="UP000307507"/>
    </source>
</evidence>
<sequence>MRITCYQCDTPTAIEVPFPVKQFVCSKCFSIYKATETGDFIFKDKYKYDKEIGSLTPGLKGILEEEEYIVTGVVVKEYMNYYWREYVLASATAKFLYLSEVNGHWILLREIPDDFIKGHPKIIDYNDKVFKLYDIARPRIAAAAGFFDVSLPTGLVTMAELIAPPYMISFEKLEKEERTVFLGEHISKKQIKRIFKPTAELPNRIGIGLVQPYFFNVRQLALILCSVTLLILLTHLYVYHDKQEEVVFSNDISFSEYNNKEYISPSFTLEGGASPLTISVHSGVDNSWANAQVALVNETTNEEIYANKDVEYYHGYSEGESWSEGDTSDDFSICGVSAGKYHLAITVVKAPEDLNNTGMRVTATWNKASYWNIWVLVIIMAVMVLIAYFGELYNETKRWNDSPYTPYE</sequence>
<feature type="transmembrane region" description="Helical" evidence="1">
    <location>
        <begin position="369"/>
        <end position="390"/>
    </location>
</feature>